<reference evidence="2 3" key="1">
    <citation type="submission" date="2020-08" db="EMBL/GenBank/DDBJ databases">
        <title>Genomic Encyclopedia of Type Strains, Phase IV (KMG-IV): sequencing the most valuable type-strain genomes for metagenomic binning, comparative biology and taxonomic classification.</title>
        <authorList>
            <person name="Goeker M."/>
        </authorList>
    </citation>
    <scope>NUCLEOTIDE SEQUENCE [LARGE SCALE GENOMIC DNA]</scope>
    <source>
        <strain evidence="2 3">DSM 23562</strain>
    </source>
</reference>
<dbReference type="EMBL" id="JACHGW010000003">
    <property type="protein sequence ID" value="MBB6051946.1"/>
    <property type="molecule type" value="Genomic_DNA"/>
</dbReference>
<organism evidence="2 3">
    <name type="scientific">Armatimonas rosea</name>
    <dbReference type="NCBI Taxonomy" id="685828"/>
    <lineage>
        <taxon>Bacteria</taxon>
        <taxon>Bacillati</taxon>
        <taxon>Armatimonadota</taxon>
        <taxon>Armatimonadia</taxon>
        <taxon>Armatimonadales</taxon>
        <taxon>Armatimonadaceae</taxon>
        <taxon>Armatimonas</taxon>
    </lineage>
</organism>
<gene>
    <name evidence="2" type="ORF">HNQ39_003756</name>
</gene>
<evidence type="ECO:0000313" key="3">
    <source>
        <dbReference type="Proteomes" id="UP000520814"/>
    </source>
</evidence>
<evidence type="ECO:0000256" key="1">
    <source>
        <dbReference type="SAM" id="SignalP"/>
    </source>
</evidence>
<keyword evidence="1" id="KW-0732">Signal</keyword>
<proteinExistence type="predicted"/>
<comment type="caution">
    <text evidence="2">The sequence shown here is derived from an EMBL/GenBank/DDBJ whole genome shotgun (WGS) entry which is preliminary data.</text>
</comment>
<dbReference type="Gene3D" id="3.20.20.80">
    <property type="entry name" value="Glycosidases"/>
    <property type="match status" value="1"/>
</dbReference>
<keyword evidence="3" id="KW-1185">Reference proteome</keyword>
<name>A0A7W9W863_ARMRO</name>
<protein>
    <submittedName>
        <fullName evidence="2">Uncharacterized protein</fullName>
    </submittedName>
</protein>
<dbReference type="Gene3D" id="2.60.40.10">
    <property type="entry name" value="Immunoglobulins"/>
    <property type="match status" value="1"/>
</dbReference>
<dbReference type="InterPro" id="IPR013783">
    <property type="entry name" value="Ig-like_fold"/>
</dbReference>
<dbReference type="AlphaFoldDB" id="A0A7W9W863"/>
<feature type="signal peptide" evidence="1">
    <location>
        <begin position="1"/>
        <end position="24"/>
    </location>
</feature>
<sequence length="1092" mass="117143">MTMLKNTLAAAAALALLLPGAVLAQTPPAPTPQAEARFTYDNNYLYAAFQVDDAQLLGVHQEPMAKGIEDDDGVGLYLKIGNEPVRAMLVSVAGGFSFLENGTPKPLFTIKYGVTRQGTLNRLDDVDRGYTVELAIPWAALGVEGKAAATTKIAYAATVRKKGVAAAALFPAGAALDKPESFGTLALQASATAPFIDGEQKIGEWPGVALRFPVPAAPAAGGTTPLVPVPVDSSPLTAPPLPKDGVRERRLFARLSLAYQGDTTKITFPPQGVIGSTGTFVPTDQPANGFGPWYSADRVGWARTELAQLRRAGVEVALTQLGSPDVATGPMEEKALTVLVAACREMQQERQATPLLGLWLDRSQVKGDLYLALRRWFALVPPELRATVRVGGVSVYPVFLSDSSDLTPEVIEEVRQKFAAEFGGLAQGVSLGIGFPFATVTPGSQEPFVARRSGETYAKSWESARKSGEPWVVLDSWNDFTRATELAPSRQYGDFYVELTRRLATVPDTTKPAQLQFGALDLPRRLAAGTLTALPIGLTNIGGKAVTLDDAIQVGYRWFQDGKPIAEGPVRVPLRESVLPGFGATVTLGIATVLADGKPLPAGSYELHLELLLPGERTGISVPVRVEEKLEDTVQIASTTLTPLLRMGGKFPATVRLRWLGKEALPPGEAQLLYQILTADGKEVLSSGATPVGESLKPGTWADLPAVVELIGKDGVPLEPAYPERRLESPDERKTGYRIRWALARTSSTTPVQGAYEERVALYPGEDDARISLAPDASLPSSVEAEKTISVRVTLINRGLKRWNKGKVAVTGRWFQADGLRVNQGRAILNAFIDREVAPGEAIDVTAEIAVPERPGRYVLGLFALRPPEVIFPMHPISRTGDMLQVPVMVTGGRQVPLDLTSLFDTDGVASEQRSRDGDLDGTGLTLPAEWFPSDHYGLNQGNLLYPSGYSADISSVAARSIVFRYGVTTDGVKNVIACNGQTLSVPKEKFFAIHIAATATGGSERNLSVVLRYKDGTTETRTRVLRDIATPAGADDAVAFFTPRQRHAELDQAGALTVRHVIFPVPVTKELVSVTLPSDPKVKLFAVTLER</sequence>
<dbReference type="Proteomes" id="UP000520814">
    <property type="component" value="Unassembled WGS sequence"/>
</dbReference>
<dbReference type="SUPFAM" id="SSF49344">
    <property type="entry name" value="CBD9-like"/>
    <property type="match status" value="1"/>
</dbReference>
<dbReference type="Gene3D" id="2.60.40.1190">
    <property type="match status" value="1"/>
</dbReference>
<evidence type="ECO:0000313" key="2">
    <source>
        <dbReference type="EMBL" id="MBB6051946.1"/>
    </source>
</evidence>
<dbReference type="RefSeq" id="WP_184199945.1">
    <property type="nucleotide sequence ID" value="NZ_JACHGW010000003.1"/>
</dbReference>
<feature type="chain" id="PRO_5030677577" evidence="1">
    <location>
        <begin position="25"/>
        <end position="1092"/>
    </location>
</feature>
<accession>A0A7W9W863</accession>